<dbReference type="InterPro" id="IPR003870">
    <property type="entry name" value="DUF222"/>
</dbReference>
<dbReference type="Gene3D" id="1.10.30.50">
    <property type="match status" value="1"/>
</dbReference>
<accession>A0ABU1U6W6</accession>
<sequence length="584" mass="61467">MESTAWSAECREALAAVAASAAALTAFAGAAADHADPSGADPTELSSSDPADPSGAEHTDPLRVLADGCLDGMALAARLDASTAALKVTLAAGYLQATEALAPPALSPHDATCQEMAVRAEVACVLTVSEQTAGAFLSDCQDLTQGLPLTLAALTAGTISWAHARILVAETTGLDAAGAAALEAHFLDPAAPDPARGCPAGDLVPGRFRAKARAWRERHHPVSIETRHTKSAADRRVEYRPDRDGMAWLSAYLPADTAAGIWDRTTAAARALQGPTEARTLTQLRADTAATWLLTTGETADNGAGVGGGVPSPRAQVLITVPVLSLLGAGEEPATLDGYGPIPPSMARRLTAGGAGSFYRVLTDPRDGAPLEIGRTSYRLTTAQRHWLQLRDGRCPFPGCNNHSLDNDADHLLAWAHGGTTGITNLGQPCPKHHRLKHSSAWTPAGASKNAPPGWTSPSGRHYPSEQQDWEPPHWPPGLLETSPDPNPDAHMDAAPDRGLPPDPDIDPDRSLPPDPDIDPDRGLPPNPGQDPEQKQEQELPPDPFPDWHLLTPGHAVSTAKVDDPGWQEPLEASILEHFLLHYA</sequence>
<organism evidence="3 4">
    <name type="scientific">Arthrobacter ginsengisoli</name>
    <dbReference type="NCBI Taxonomy" id="1356565"/>
    <lineage>
        <taxon>Bacteria</taxon>
        <taxon>Bacillati</taxon>
        <taxon>Actinomycetota</taxon>
        <taxon>Actinomycetes</taxon>
        <taxon>Micrococcales</taxon>
        <taxon>Micrococcaceae</taxon>
        <taxon>Arthrobacter</taxon>
    </lineage>
</organism>
<dbReference type="InterPro" id="IPR003615">
    <property type="entry name" value="HNH_nuc"/>
</dbReference>
<dbReference type="RefSeq" id="WP_310049726.1">
    <property type="nucleotide sequence ID" value="NZ_JAVDVQ010000001.1"/>
</dbReference>
<feature type="domain" description="DUF222" evidence="2">
    <location>
        <begin position="113"/>
        <end position="392"/>
    </location>
</feature>
<reference evidence="3 4" key="1">
    <citation type="submission" date="2023-07" db="EMBL/GenBank/DDBJ databases">
        <title>Sorghum-associated microbial communities from plants grown in Nebraska, USA.</title>
        <authorList>
            <person name="Schachtman D."/>
        </authorList>
    </citation>
    <scope>NUCLEOTIDE SEQUENCE [LARGE SCALE GENOMIC DNA]</scope>
    <source>
        <strain evidence="3 4">BE167</strain>
    </source>
</reference>
<dbReference type="Proteomes" id="UP001252243">
    <property type="component" value="Unassembled WGS sequence"/>
</dbReference>
<dbReference type="CDD" id="cd00085">
    <property type="entry name" value="HNHc"/>
    <property type="match status" value="1"/>
</dbReference>
<name>A0ABU1U6W6_9MICC</name>
<evidence type="ECO:0000313" key="4">
    <source>
        <dbReference type="Proteomes" id="UP001252243"/>
    </source>
</evidence>
<dbReference type="Pfam" id="PF02720">
    <property type="entry name" value="DUF222"/>
    <property type="match status" value="1"/>
</dbReference>
<evidence type="ECO:0000259" key="2">
    <source>
        <dbReference type="Pfam" id="PF02720"/>
    </source>
</evidence>
<feature type="region of interest" description="Disordered" evidence="1">
    <location>
        <begin position="33"/>
        <end position="60"/>
    </location>
</feature>
<evidence type="ECO:0000313" key="3">
    <source>
        <dbReference type="EMBL" id="MDR7080928.1"/>
    </source>
</evidence>
<evidence type="ECO:0000256" key="1">
    <source>
        <dbReference type="SAM" id="MobiDB-lite"/>
    </source>
</evidence>
<comment type="caution">
    <text evidence="3">The sequence shown here is derived from an EMBL/GenBank/DDBJ whole genome shotgun (WGS) entry which is preliminary data.</text>
</comment>
<proteinExistence type="predicted"/>
<feature type="region of interest" description="Disordered" evidence="1">
    <location>
        <begin position="426"/>
        <end position="565"/>
    </location>
</feature>
<protein>
    <recommendedName>
        <fullName evidence="2">DUF222 domain-containing protein</fullName>
    </recommendedName>
</protein>
<gene>
    <name evidence="3" type="ORF">J2X01_000197</name>
</gene>
<dbReference type="EMBL" id="JAVDVQ010000001">
    <property type="protein sequence ID" value="MDR7080928.1"/>
    <property type="molecule type" value="Genomic_DNA"/>
</dbReference>
<keyword evidence="4" id="KW-1185">Reference proteome</keyword>